<accession>B3QWC3</accession>
<dbReference type="RefSeq" id="WP_012499320.1">
    <property type="nucleotide sequence ID" value="NC_011026.1"/>
</dbReference>
<dbReference type="AlphaFoldDB" id="B3QWC3"/>
<protein>
    <submittedName>
        <fullName evidence="1">Uncharacterized protein</fullName>
    </submittedName>
</protein>
<sequence>MRKADILNELESLARQTGYRVRYEKGDFAGGSCRVKAEQLLVVNKFLPVEGKIATIARALAQTGIGNIYINPQVRKIIDDEAGETINS</sequence>
<dbReference type="OrthoDB" id="1524666at2"/>
<dbReference type="STRING" id="517418.Ctha_0768"/>
<keyword evidence="2" id="KW-1185">Reference proteome</keyword>
<dbReference type="eggNOG" id="ENOG5032ZSH">
    <property type="taxonomic scope" value="Bacteria"/>
</dbReference>
<proteinExistence type="predicted"/>
<dbReference type="KEGG" id="cts:Ctha_0768"/>
<dbReference type="EMBL" id="CP001100">
    <property type="protein sequence ID" value="ACF13236.1"/>
    <property type="molecule type" value="Genomic_DNA"/>
</dbReference>
<organism evidence="1 2">
    <name type="scientific">Chloroherpeton thalassium (strain ATCC 35110 / GB-78)</name>
    <dbReference type="NCBI Taxonomy" id="517418"/>
    <lineage>
        <taxon>Bacteria</taxon>
        <taxon>Pseudomonadati</taxon>
        <taxon>Chlorobiota</taxon>
        <taxon>Chlorobiia</taxon>
        <taxon>Chlorobiales</taxon>
        <taxon>Chloroherpetonaceae</taxon>
        <taxon>Chloroherpeton</taxon>
    </lineage>
</organism>
<gene>
    <name evidence="1" type="ordered locus">Ctha_0768</name>
</gene>
<name>B3QWC3_CHLT3</name>
<dbReference type="Proteomes" id="UP000001208">
    <property type="component" value="Chromosome"/>
</dbReference>
<evidence type="ECO:0000313" key="1">
    <source>
        <dbReference type="EMBL" id="ACF13236.1"/>
    </source>
</evidence>
<reference evidence="1 2" key="1">
    <citation type="submission" date="2008-06" db="EMBL/GenBank/DDBJ databases">
        <title>Complete sequence of Chloroherpeton thalassium ATCC 35110.</title>
        <authorList>
            <consortium name="US DOE Joint Genome Institute"/>
            <person name="Lucas S."/>
            <person name="Copeland A."/>
            <person name="Lapidus A."/>
            <person name="Glavina del Rio T."/>
            <person name="Dalin E."/>
            <person name="Tice H."/>
            <person name="Bruce D."/>
            <person name="Goodwin L."/>
            <person name="Pitluck S."/>
            <person name="Schmutz J."/>
            <person name="Larimer F."/>
            <person name="Land M."/>
            <person name="Hauser L."/>
            <person name="Kyrpides N."/>
            <person name="Mikhailova N."/>
            <person name="Liu Z."/>
            <person name="Li T."/>
            <person name="Zhao F."/>
            <person name="Overmann J."/>
            <person name="Bryant D.A."/>
            <person name="Richardson P."/>
        </authorList>
    </citation>
    <scope>NUCLEOTIDE SEQUENCE [LARGE SCALE GENOMIC DNA]</scope>
    <source>
        <strain evidence="2">ATCC 35110 / GB-78</strain>
    </source>
</reference>
<dbReference type="HOGENOM" id="CLU_173112_0_0_10"/>
<evidence type="ECO:0000313" key="2">
    <source>
        <dbReference type="Proteomes" id="UP000001208"/>
    </source>
</evidence>